<dbReference type="EnsemblPlants" id="Kaladp0080s0040.1.v1.1">
    <property type="protein sequence ID" value="Kaladp0080s0040.1.v1.1.CDS.1"/>
    <property type="gene ID" value="Kaladp0080s0040.v1.1"/>
</dbReference>
<protein>
    <submittedName>
        <fullName evidence="1">Uncharacterized protein</fullName>
    </submittedName>
</protein>
<organism evidence="1 2">
    <name type="scientific">Kalanchoe fedtschenkoi</name>
    <name type="common">Lavender scallops</name>
    <name type="synonym">South American air plant</name>
    <dbReference type="NCBI Taxonomy" id="63787"/>
    <lineage>
        <taxon>Eukaryota</taxon>
        <taxon>Viridiplantae</taxon>
        <taxon>Streptophyta</taxon>
        <taxon>Embryophyta</taxon>
        <taxon>Tracheophyta</taxon>
        <taxon>Spermatophyta</taxon>
        <taxon>Magnoliopsida</taxon>
        <taxon>eudicotyledons</taxon>
        <taxon>Gunneridae</taxon>
        <taxon>Pentapetalae</taxon>
        <taxon>Saxifragales</taxon>
        <taxon>Crassulaceae</taxon>
        <taxon>Kalanchoe</taxon>
    </lineage>
</organism>
<accession>A0A7N1A2A8</accession>
<keyword evidence="2" id="KW-1185">Reference proteome</keyword>
<dbReference type="Gramene" id="Kaladp0080s0040.1.v1.1">
    <property type="protein sequence ID" value="Kaladp0080s0040.1.v1.1.CDS.1"/>
    <property type="gene ID" value="Kaladp0080s0040.v1.1"/>
</dbReference>
<dbReference type="AlphaFoldDB" id="A0A7N1A2A8"/>
<name>A0A7N1A2A8_KALFE</name>
<sequence length="60" mass="6778">MLLHTVALNSDLECIVINMYRAFSMLVLDWNAKCSVCEVQFHVIVITISWLSVTLVHLSG</sequence>
<proteinExistence type="predicted"/>
<evidence type="ECO:0000313" key="1">
    <source>
        <dbReference type="EnsemblPlants" id="Kaladp0080s0040.1.v1.1.CDS.1"/>
    </source>
</evidence>
<reference evidence="1" key="1">
    <citation type="submission" date="2021-01" db="UniProtKB">
        <authorList>
            <consortium name="EnsemblPlants"/>
        </authorList>
    </citation>
    <scope>IDENTIFICATION</scope>
</reference>
<dbReference type="Proteomes" id="UP000594263">
    <property type="component" value="Unplaced"/>
</dbReference>
<evidence type="ECO:0000313" key="2">
    <source>
        <dbReference type="Proteomes" id="UP000594263"/>
    </source>
</evidence>